<accession>A0A5B7D9K4</accession>
<dbReference type="Proteomes" id="UP000324222">
    <property type="component" value="Unassembled WGS sequence"/>
</dbReference>
<protein>
    <submittedName>
        <fullName evidence="2">Uncharacterized protein</fullName>
    </submittedName>
</protein>
<reference evidence="2 3" key="1">
    <citation type="submission" date="2019-05" db="EMBL/GenBank/DDBJ databases">
        <title>Another draft genome of Portunus trituberculatus and its Hox gene families provides insights of decapod evolution.</title>
        <authorList>
            <person name="Jeong J.-H."/>
            <person name="Song I."/>
            <person name="Kim S."/>
            <person name="Choi T."/>
            <person name="Kim D."/>
            <person name="Ryu S."/>
            <person name="Kim W."/>
        </authorList>
    </citation>
    <scope>NUCLEOTIDE SEQUENCE [LARGE SCALE GENOMIC DNA]</scope>
    <source>
        <tissue evidence="2">Muscle</tissue>
    </source>
</reference>
<dbReference type="AlphaFoldDB" id="A0A5B7D9K4"/>
<comment type="caution">
    <text evidence="2">The sequence shown here is derived from an EMBL/GenBank/DDBJ whole genome shotgun (WGS) entry which is preliminary data.</text>
</comment>
<evidence type="ECO:0000313" key="3">
    <source>
        <dbReference type="Proteomes" id="UP000324222"/>
    </source>
</evidence>
<organism evidence="2 3">
    <name type="scientific">Portunus trituberculatus</name>
    <name type="common">Swimming crab</name>
    <name type="synonym">Neptunus trituberculatus</name>
    <dbReference type="NCBI Taxonomy" id="210409"/>
    <lineage>
        <taxon>Eukaryota</taxon>
        <taxon>Metazoa</taxon>
        <taxon>Ecdysozoa</taxon>
        <taxon>Arthropoda</taxon>
        <taxon>Crustacea</taxon>
        <taxon>Multicrustacea</taxon>
        <taxon>Malacostraca</taxon>
        <taxon>Eumalacostraca</taxon>
        <taxon>Eucarida</taxon>
        <taxon>Decapoda</taxon>
        <taxon>Pleocyemata</taxon>
        <taxon>Brachyura</taxon>
        <taxon>Eubrachyura</taxon>
        <taxon>Portunoidea</taxon>
        <taxon>Portunidae</taxon>
        <taxon>Portuninae</taxon>
        <taxon>Portunus</taxon>
    </lineage>
</organism>
<keyword evidence="3" id="KW-1185">Reference proteome</keyword>
<proteinExistence type="predicted"/>
<name>A0A5B7D9K4_PORTR</name>
<dbReference type="EMBL" id="VSRR010000638">
    <property type="protein sequence ID" value="MPC17991.1"/>
    <property type="molecule type" value="Genomic_DNA"/>
</dbReference>
<sequence length="163" mass="17587">MASTSATGGTGGDKDNGGCGKKTKGAEGNGWKNGSTDEESITNACLLIQQIIQVQTKPFRDCLTYIAQGCVAEVLPGLGEVGDVSKPTEALGGEEQLLHEAGDGHIGTKHKAICLQPHRRQFRDVASVDVLTVWPSFVHRWKEVLKCMHDTHPYIFITMPGEQ</sequence>
<gene>
    <name evidence="2" type="ORF">E2C01_010862</name>
</gene>
<feature type="region of interest" description="Disordered" evidence="1">
    <location>
        <begin position="1"/>
        <end position="35"/>
    </location>
</feature>
<evidence type="ECO:0000313" key="2">
    <source>
        <dbReference type="EMBL" id="MPC17991.1"/>
    </source>
</evidence>
<evidence type="ECO:0000256" key="1">
    <source>
        <dbReference type="SAM" id="MobiDB-lite"/>
    </source>
</evidence>